<proteinExistence type="predicted"/>
<organism evidence="2 3">
    <name type="scientific">Theileria equi strain WA</name>
    <dbReference type="NCBI Taxonomy" id="1537102"/>
    <lineage>
        <taxon>Eukaryota</taxon>
        <taxon>Sar</taxon>
        <taxon>Alveolata</taxon>
        <taxon>Apicomplexa</taxon>
        <taxon>Aconoidasida</taxon>
        <taxon>Piroplasmida</taxon>
        <taxon>Theileriidae</taxon>
        <taxon>Theileria</taxon>
    </lineage>
</organism>
<dbReference type="AlphaFoldDB" id="L1LA47"/>
<dbReference type="VEuPathDB" id="PiroplasmaDB:BEWA_045690"/>
<dbReference type="eggNOG" id="ENOG502SXDJ">
    <property type="taxonomic scope" value="Eukaryota"/>
</dbReference>
<dbReference type="RefSeq" id="XP_004831557.1">
    <property type="nucleotide sequence ID" value="XM_004831500.1"/>
</dbReference>
<protein>
    <recommendedName>
        <fullName evidence="1">ATPTG10-like domain-containing protein</fullName>
    </recommendedName>
</protein>
<dbReference type="Pfam" id="PF20716">
    <property type="entry name" value="ATPTG10"/>
    <property type="match status" value="1"/>
</dbReference>
<gene>
    <name evidence="2" type="ORF">BEWA_045690</name>
</gene>
<dbReference type="GeneID" id="15803965"/>
<evidence type="ECO:0000259" key="1">
    <source>
        <dbReference type="Pfam" id="PF20716"/>
    </source>
</evidence>
<evidence type="ECO:0000313" key="2">
    <source>
        <dbReference type="EMBL" id="EKX72105.1"/>
    </source>
</evidence>
<comment type="caution">
    <text evidence="2">The sequence shown here is derived from an EMBL/GenBank/DDBJ whole genome shotgun (WGS) entry which is preliminary data.</text>
</comment>
<name>L1LA47_THEEQ</name>
<dbReference type="STRING" id="1537102.L1LA47"/>
<dbReference type="InterPro" id="IPR049262">
    <property type="entry name" value="ATPTG10-like_dom"/>
</dbReference>
<dbReference type="OrthoDB" id="363836at2759"/>
<accession>L1LA47</accession>
<feature type="domain" description="ATPTG10-like" evidence="1">
    <location>
        <begin position="3"/>
        <end position="91"/>
    </location>
</feature>
<reference evidence="2 3" key="1">
    <citation type="journal article" date="2012" name="BMC Genomics">
        <title>Comparative genomic analysis and phylogenetic position of Theileria equi.</title>
        <authorList>
            <person name="Kappmeyer L.S."/>
            <person name="Thiagarajan M."/>
            <person name="Herndon D.R."/>
            <person name="Ramsay J.D."/>
            <person name="Caler E."/>
            <person name="Djikeng A."/>
            <person name="Gillespie J.J."/>
            <person name="Lau A.O."/>
            <person name="Roalson E.H."/>
            <person name="Silva J.C."/>
            <person name="Silva M.G."/>
            <person name="Suarez C.E."/>
            <person name="Ueti M.W."/>
            <person name="Nene V.M."/>
            <person name="Mealey R.H."/>
            <person name="Knowles D.P."/>
            <person name="Brayton K.A."/>
        </authorList>
    </citation>
    <scope>NUCLEOTIDE SEQUENCE [LARGE SCALE GENOMIC DNA]</scope>
    <source>
        <strain evidence="2 3">WA</strain>
    </source>
</reference>
<dbReference type="EMBL" id="ACOU01000007">
    <property type="protein sequence ID" value="EKX72105.1"/>
    <property type="molecule type" value="Genomic_DNA"/>
</dbReference>
<dbReference type="KEGG" id="beq:BEWA_045690"/>
<keyword evidence="3" id="KW-1185">Reference proteome</keyword>
<evidence type="ECO:0000313" key="3">
    <source>
        <dbReference type="Proteomes" id="UP000031512"/>
    </source>
</evidence>
<sequence>MEKFGSDLESINKFADSIQHLSPEGMVEAFNKFSWDDQAVAKHLPVYCKASPEELKKVDDAFVKLVPSQDKVYGPNFNTMALWLKTRIHMQMGNHNA</sequence>
<dbReference type="Proteomes" id="UP000031512">
    <property type="component" value="Unassembled WGS sequence"/>
</dbReference>